<dbReference type="PANTHER" id="PTHR46697">
    <property type="entry name" value="FORMIN-BINDING PROTEIN 4"/>
    <property type="match status" value="1"/>
</dbReference>
<sequence length="971" mass="104486">MGKKKERQAPPVGGRRRPMLQIETTIRKDNVNVVPKANALSGLIGHYGDSDEEEEEKDTRETQPRIQPISAPPPVTTQSKELPLAAGKKVKGSDDIDSKVADFLAEIDALDVPEADDDEVEAGKDETKENKTTSTPANVEAPAAEPVAVTSTVDPELAREALEWQECLDEGTGCVYYWHTLTNEVQWEIPEIVKKYYDAVTQAALVAGQDGVATTENGTSAVSEEGATSESNTPATEETQPKQAAKIPVIPDEDFPLAKDEEPPPPAPPLPVPAVSTASVPVTDSSSLDPAEDGLSFIGPVLPSHLQHLATKPAEEDVDGVELQQEEDSMDTASPFQQELEGAATPPTEDVDPNTLPLGTRRLPAFNNTLTTTAATAATSRPEPAETEDMEEEEESEEEFDIDKQLDLALERKKDVVSTSQAELPQEEDDQEQGGYSPALLLAVAKQKSSRPTTPTPTRDVSTQYDETVGEEDGESLLDMASRKKAKEEKELKTEISELASTIGAKLEFLNIARKQLSKFQVLLIEMETRILDWREGALESKHLLRKLKEADWQFQNYELHAAPRGWTCHWDRANRRYYYMNTATGESQWEYPEDGVGGASQEAVTSATVATAHGKSSRGEAVSAKGTVTSSAALPEVYTASSGASEYAHLLALGQPQVTGVSAVPAQVSTVPPAPVPAPLPTESFAPLPGAPPLPPEPPLPPLPDEPPPPGDEPPLPPGTQPVPPPPPPDSPPPPPPPDSPEEGEISDVEMEDTKPEEDAGETKKEDQPKPPSKPVILAQPPIRYQSTHTASSTVIGAPSAQAVMYGPMSTAVAGPVMGGGPMPYVSQPVIGAPAAPAVSSVAAAAPPIKSGSPGPSKVKKLKKIKRPAVAGGLKNKKIPHLVQKWQKIKQEVEQEQKEMEEDSEEEDEKVRTQKRIEEWKKQQLESGGAAYNPNFEAVTVDWRERVKRRRMNEGGSGSNSPIGFLKPDS</sequence>
<keyword evidence="3" id="KW-1185">Reference proteome</keyword>
<reference evidence="3" key="1">
    <citation type="journal article" date="2020" name="Nat. Ecol. Evol.">
        <title>Deeply conserved synteny resolves early events in vertebrate evolution.</title>
        <authorList>
            <person name="Simakov O."/>
            <person name="Marletaz F."/>
            <person name="Yue J.X."/>
            <person name="O'Connell B."/>
            <person name="Jenkins J."/>
            <person name="Brandt A."/>
            <person name="Calef R."/>
            <person name="Tung C.H."/>
            <person name="Huang T.K."/>
            <person name="Schmutz J."/>
            <person name="Satoh N."/>
            <person name="Yu J.K."/>
            <person name="Putnam N.H."/>
            <person name="Green R.E."/>
            <person name="Rokhsar D.S."/>
        </authorList>
    </citation>
    <scope>NUCLEOTIDE SEQUENCE [LARGE SCALE GENOMIC DNA]</scope>
    <source>
        <strain evidence="3">S238N-H82</strain>
    </source>
</reference>
<dbReference type="SMART" id="SM00456">
    <property type="entry name" value="WW"/>
    <property type="match status" value="2"/>
</dbReference>
<protein>
    <submittedName>
        <fullName evidence="4">Formin-binding protein 4-like</fullName>
    </submittedName>
</protein>
<name>A0A9J7MNN5_BRAFL</name>
<feature type="region of interest" description="Disordered" evidence="1">
    <location>
        <begin position="41"/>
        <end position="92"/>
    </location>
</feature>
<dbReference type="PROSITE" id="PS01159">
    <property type="entry name" value="WW_DOMAIN_1"/>
    <property type="match status" value="1"/>
</dbReference>
<feature type="region of interest" description="Disordered" evidence="1">
    <location>
        <begin position="893"/>
        <end position="914"/>
    </location>
</feature>
<feature type="domain" description="WW" evidence="2">
    <location>
        <begin position="561"/>
        <end position="595"/>
    </location>
</feature>
<feature type="region of interest" description="Disordered" evidence="1">
    <location>
        <begin position="313"/>
        <end position="402"/>
    </location>
</feature>
<dbReference type="PANTHER" id="PTHR46697:SF1">
    <property type="entry name" value="FORMIN-BINDING PROTEIN 4"/>
    <property type="match status" value="1"/>
</dbReference>
<feature type="compositionally biased region" description="Acidic residues" evidence="1">
    <location>
        <begin position="741"/>
        <end position="752"/>
    </location>
</feature>
<dbReference type="Pfam" id="PF00397">
    <property type="entry name" value="WW"/>
    <property type="match status" value="2"/>
</dbReference>
<feature type="region of interest" description="Disordered" evidence="1">
    <location>
        <begin position="110"/>
        <end position="137"/>
    </location>
</feature>
<feature type="compositionally biased region" description="Polar residues" evidence="1">
    <location>
        <begin position="215"/>
        <end position="242"/>
    </location>
</feature>
<feature type="compositionally biased region" description="Low complexity" evidence="1">
    <location>
        <begin position="369"/>
        <end position="379"/>
    </location>
</feature>
<dbReference type="InterPro" id="IPR036020">
    <property type="entry name" value="WW_dom_sf"/>
</dbReference>
<evidence type="ECO:0000313" key="3">
    <source>
        <dbReference type="Proteomes" id="UP000001554"/>
    </source>
</evidence>
<reference evidence="4" key="2">
    <citation type="submission" date="2025-08" db="UniProtKB">
        <authorList>
            <consortium name="RefSeq"/>
        </authorList>
    </citation>
    <scope>IDENTIFICATION</scope>
    <source>
        <strain evidence="4">S238N-H82</strain>
        <tissue evidence="4">Testes</tissue>
    </source>
</reference>
<dbReference type="InterPro" id="IPR053076">
    <property type="entry name" value="WW_domain_protein"/>
</dbReference>
<evidence type="ECO:0000313" key="4">
    <source>
        <dbReference type="RefSeq" id="XP_035673426.1"/>
    </source>
</evidence>
<dbReference type="Gene3D" id="2.20.70.10">
    <property type="match status" value="2"/>
</dbReference>
<feature type="region of interest" description="Disordered" evidence="1">
    <location>
        <begin position="445"/>
        <end position="476"/>
    </location>
</feature>
<proteinExistence type="predicted"/>
<feature type="domain" description="WW" evidence="2">
    <location>
        <begin position="164"/>
        <end position="192"/>
    </location>
</feature>
<dbReference type="Proteomes" id="UP000001554">
    <property type="component" value="Chromosome 4"/>
</dbReference>
<evidence type="ECO:0000256" key="1">
    <source>
        <dbReference type="SAM" id="MobiDB-lite"/>
    </source>
</evidence>
<dbReference type="OrthoDB" id="2444812at2759"/>
<dbReference type="AlphaFoldDB" id="A0A9J7MNN5"/>
<feature type="compositionally biased region" description="Basic and acidic residues" evidence="1">
    <location>
        <begin position="753"/>
        <end position="770"/>
    </location>
</feature>
<feature type="compositionally biased region" description="Acidic residues" evidence="1">
    <location>
        <begin position="110"/>
        <end position="120"/>
    </location>
</feature>
<feature type="compositionally biased region" description="Acidic residues" evidence="1">
    <location>
        <begin position="900"/>
        <end position="909"/>
    </location>
</feature>
<feature type="region of interest" description="Disordered" evidence="1">
    <location>
        <begin position="676"/>
        <end position="792"/>
    </location>
</feature>
<feature type="region of interest" description="Disordered" evidence="1">
    <location>
        <begin position="215"/>
        <end position="294"/>
    </location>
</feature>
<dbReference type="RefSeq" id="XP_035673426.1">
    <property type="nucleotide sequence ID" value="XM_035817533.1"/>
</dbReference>
<evidence type="ECO:0000259" key="2">
    <source>
        <dbReference type="PROSITE" id="PS50020"/>
    </source>
</evidence>
<dbReference type="CDD" id="cd00201">
    <property type="entry name" value="WW"/>
    <property type="match status" value="2"/>
</dbReference>
<dbReference type="GeneID" id="118413904"/>
<feature type="compositionally biased region" description="Pro residues" evidence="1">
    <location>
        <begin position="690"/>
        <end position="740"/>
    </location>
</feature>
<feature type="compositionally biased region" description="Acidic residues" evidence="1">
    <location>
        <begin position="385"/>
        <end position="401"/>
    </location>
</feature>
<gene>
    <name evidence="4" type="primary">LOC118413904</name>
</gene>
<dbReference type="OMA" id="QDGDGHR"/>
<feature type="compositionally biased region" description="Acidic residues" evidence="1">
    <location>
        <begin position="316"/>
        <end position="330"/>
    </location>
</feature>
<feature type="region of interest" description="Disordered" evidence="1">
    <location>
        <begin position="951"/>
        <end position="971"/>
    </location>
</feature>
<feature type="compositionally biased region" description="Low complexity" evidence="1">
    <location>
        <begin position="273"/>
        <end position="283"/>
    </location>
</feature>
<dbReference type="PROSITE" id="PS50020">
    <property type="entry name" value="WW_DOMAIN_2"/>
    <property type="match status" value="2"/>
</dbReference>
<dbReference type="SUPFAM" id="SSF51045">
    <property type="entry name" value="WW domain"/>
    <property type="match status" value="2"/>
</dbReference>
<dbReference type="KEGG" id="bfo:118413904"/>
<dbReference type="InterPro" id="IPR001202">
    <property type="entry name" value="WW_dom"/>
</dbReference>
<accession>A0A9J7MNN5</accession>
<feature type="compositionally biased region" description="Basic and acidic residues" evidence="1">
    <location>
        <begin position="121"/>
        <end position="131"/>
    </location>
</feature>
<organism evidence="3 4">
    <name type="scientific">Branchiostoma floridae</name>
    <name type="common">Florida lancelet</name>
    <name type="synonym">Amphioxus</name>
    <dbReference type="NCBI Taxonomy" id="7739"/>
    <lineage>
        <taxon>Eukaryota</taxon>
        <taxon>Metazoa</taxon>
        <taxon>Chordata</taxon>
        <taxon>Cephalochordata</taxon>
        <taxon>Leptocardii</taxon>
        <taxon>Amphioxiformes</taxon>
        <taxon>Branchiostomatidae</taxon>
        <taxon>Branchiostoma</taxon>
    </lineage>
</organism>